<feature type="region of interest" description="Disordered" evidence="1">
    <location>
        <begin position="426"/>
        <end position="467"/>
    </location>
</feature>
<dbReference type="AlphaFoldDB" id="A0A507DCR5"/>
<name>A0A507DCR5_9FUNG</name>
<evidence type="ECO:0000313" key="3">
    <source>
        <dbReference type="EMBL" id="TPX49479.1"/>
    </source>
</evidence>
<evidence type="ECO:0000256" key="1">
    <source>
        <dbReference type="SAM" id="MobiDB-lite"/>
    </source>
</evidence>
<feature type="signal peptide" evidence="2">
    <location>
        <begin position="1"/>
        <end position="22"/>
    </location>
</feature>
<dbReference type="EMBL" id="QEAN01000082">
    <property type="protein sequence ID" value="TPX49479.1"/>
    <property type="molecule type" value="Genomic_DNA"/>
</dbReference>
<dbReference type="VEuPathDB" id="FungiDB:SeMB42_g02593"/>
<organism evidence="3 4">
    <name type="scientific">Synchytrium endobioticum</name>
    <dbReference type="NCBI Taxonomy" id="286115"/>
    <lineage>
        <taxon>Eukaryota</taxon>
        <taxon>Fungi</taxon>
        <taxon>Fungi incertae sedis</taxon>
        <taxon>Chytridiomycota</taxon>
        <taxon>Chytridiomycota incertae sedis</taxon>
        <taxon>Chytridiomycetes</taxon>
        <taxon>Synchytriales</taxon>
        <taxon>Synchytriaceae</taxon>
        <taxon>Synchytrium</taxon>
    </lineage>
</organism>
<reference evidence="3 4" key="1">
    <citation type="journal article" date="2019" name="Sci. Rep.">
        <title>Comparative genomics of chytrid fungi reveal insights into the obligate biotrophic and pathogenic lifestyle of Synchytrium endobioticum.</title>
        <authorList>
            <person name="van de Vossenberg B.T.L.H."/>
            <person name="Warris S."/>
            <person name="Nguyen H.D.T."/>
            <person name="van Gent-Pelzer M.P.E."/>
            <person name="Joly D.L."/>
            <person name="van de Geest H.C."/>
            <person name="Bonants P.J.M."/>
            <person name="Smith D.S."/>
            <person name="Levesque C.A."/>
            <person name="van der Lee T.A.J."/>
        </authorList>
    </citation>
    <scope>NUCLEOTIDE SEQUENCE [LARGE SCALE GENOMIC DNA]</scope>
    <source>
        <strain evidence="3 4">MB42</strain>
    </source>
</reference>
<accession>A0A507DCR5</accession>
<comment type="caution">
    <text evidence="3">The sequence shown here is derived from an EMBL/GenBank/DDBJ whole genome shotgun (WGS) entry which is preliminary data.</text>
</comment>
<proteinExistence type="predicted"/>
<sequence length="467" mass="53621">MVMMRTFSIFFSLLVLCHQVLSMPTNQKALYDLQVILAEFQACEHAVEEHRALYNIAFALTAPTKEGIADFKNKAIDPSLRPKDEDLSLESFEVRMEIERIALTHCRFLLRMIINVYKYHDLKFPENPLNSFERRKLLEVAKKVRKQVRLHIEHFNVNARYLGLPEMNLYGVYIDDDCWGYRGVPKENVKRVVEQNERLREVLTAEHEKLDRLFKSESEFNGQVELKTKAEIDELFEGIEVPSFEDRQNSIATSRQMVYSRYLVAAEFHHVLADRYKLEMKYLSLDDTDLPEAHRFVLESFRAGTTLDDSKKWKSAHQEFENGYLNVANNLAKEMGAEFVEVSKDLLAKYQAEYMPELEPYISEVGLVTRSDRLSFQELTRAESSNPRKSARAPVRAISKFSSTDQSPVERFVTLYGDARSHDSMNIASSSGISESKAGSSTRLKGSRASRTDGSGIGGIRNAKLDR</sequence>
<keyword evidence="2" id="KW-0732">Signal</keyword>
<feature type="region of interest" description="Disordered" evidence="1">
    <location>
        <begin position="380"/>
        <end position="399"/>
    </location>
</feature>
<evidence type="ECO:0000256" key="2">
    <source>
        <dbReference type="SAM" id="SignalP"/>
    </source>
</evidence>
<protein>
    <submittedName>
        <fullName evidence="3">Uncharacterized protein</fullName>
    </submittedName>
</protein>
<feature type="chain" id="PRO_5021450184" evidence="2">
    <location>
        <begin position="23"/>
        <end position="467"/>
    </location>
</feature>
<evidence type="ECO:0000313" key="4">
    <source>
        <dbReference type="Proteomes" id="UP000317494"/>
    </source>
</evidence>
<keyword evidence="4" id="KW-1185">Reference proteome</keyword>
<gene>
    <name evidence="3" type="ORF">SeMB42_g02593</name>
</gene>
<dbReference type="Proteomes" id="UP000317494">
    <property type="component" value="Unassembled WGS sequence"/>
</dbReference>
<feature type="compositionally biased region" description="Low complexity" evidence="1">
    <location>
        <begin position="427"/>
        <end position="441"/>
    </location>
</feature>